<name>A0A934ST81_9BURK</name>
<reference evidence="5" key="1">
    <citation type="submission" date="2021-01" db="EMBL/GenBank/DDBJ databases">
        <title>Genome sequence of strain Noviherbaspirillum sp. DKR-6.</title>
        <authorList>
            <person name="Chaudhary D.K."/>
        </authorList>
    </citation>
    <scope>NUCLEOTIDE SEQUENCE</scope>
    <source>
        <strain evidence="5">DKR-6</strain>
    </source>
</reference>
<protein>
    <submittedName>
        <fullName evidence="5">Tim44 domain-containing protein</fullName>
    </submittedName>
</protein>
<organism evidence="5 6">
    <name type="scientific">Noviherbaspirillum pedocola</name>
    <dbReference type="NCBI Taxonomy" id="2801341"/>
    <lineage>
        <taxon>Bacteria</taxon>
        <taxon>Pseudomonadati</taxon>
        <taxon>Pseudomonadota</taxon>
        <taxon>Betaproteobacteria</taxon>
        <taxon>Burkholderiales</taxon>
        <taxon>Oxalobacteraceae</taxon>
        <taxon>Noviherbaspirillum</taxon>
    </lineage>
</organism>
<sequence>MKRMLISLMLMFSLLAMAVADADAARRLGGGRSVGRQSENVTRSAPYQPATPSQQVAPRPSAPPATPTPIPPRPASPWRNMLGGALLGLGLGALLSHFGMGGALASMISTILTVVLLGLVLMFILRLFRRKDAGPAPAYAGGYASGDTPGMASRTPEIGSGLSSSAPAYGTSAAPAAPWGVPADFDVPAFLRNAKSYFIRLQAAWDKADVEDIREFTTPEMFAELRLQIQERGPAPNNTDVVQLNADLLGIETSGRDYLASVRFTGLIKEAPEESAAEFAEVWNLSKPLSGQGGWVLAGIQQLS</sequence>
<keyword evidence="2" id="KW-0812">Transmembrane</keyword>
<dbReference type="Proteomes" id="UP000622890">
    <property type="component" value="Unassembled WGS sequence"/>
</dbReference>
<dbReference type="EMBL" id="JAEPBG010000003">
    <property type="protein sequence ID" value="MBK4734793.1"/>
    <property type="molecule type" value="Genomic_DNA"/>
</dbReference>
<proteinExistence type="predicted"/>
<dbReference type="SUPFAM" id="SSF54427">
    <property type="entry name" value="NTF2-like"/>
    <property type="match status" value="1"/>
</dbReference>
<dbReference type="Pfam" id="PF04280">
    <property type="entry name" value="Tim44"/>
    <property type="match status" value="1"/>
</dbReference>
<dbReference type="PANTHER" id="PTHR41542">
    <property type="entry name" value="BLL5807 PROTEIN"/>
    <property type="match status" value="1"/>
</dbReference>
<evidence type="ECO:0000256" key="3">
    <source>
        <dbReference type="SAM" id="SignalP"/>
    </source>
</evidence>
<feature type="region of interest" description="Disordered" evidence="1">
    <location>
        <begin position="141"/>
        <end position="164"/>
    </location>
</feature>
<dbReference type="PANTHER" id="PTHR41542:SF1">
    <property type="entry name" value="BLL5807 PROTEIN"/>
    <property type="match status" value="1"/>
</dbReference>
<comment type="caution">
    <text evidence="5">The sequence shown here is derived from an EMBL/GenBank/DDBJ whole genome shotgun (WGS) entry which is preliminary data.</text>
</comment>
<dbReference type="InterPro" id="IPR032710">
    <property type="entry name" value="NTF2-like_dom_sf"/>
</dbReference>
<keyword evidence="2" id="KW-1133">Transmembrane helix</keyword>
<dbReference type="SMART" id="SM00978">
    <property type="entry name" value="Tim44"/>
    <property type="match status" value="1"/>
</dbReference>
<evidence type="ECO:0000313" key="5">
    <source>
        <dbReference type="EMBL" id="MBK4734793.1"/>
    </source>
</evidence>
<dbReference type="AlphaFoldDB" id="A0A934ST81"/>
<dbReference type="Gene3D" id="3.10.450.240">
    <property type="match status" value="1"/>
</dbReference>
<feature type="domain" description="Tim44-like" evidence="4">
    <location>
        <begin position="171"/>
        <end position="302"/>
    </location>
</feature>
<keyword evidence="3" id="KW-0732">Signal</keyword>
<evidence type="ECO:0000313" key="6">
    <source>
        <dbReference type="Proteomes" id="UP000622890"/>
    </source>
</evidence>
<evidence type="ECO:0000256" key="1">
    <source>
        <dbReference type="SAM" id="MobiDB-lite"/>
    </source>
</evidence>
<evidence type="ECO:0000259" key="4">
    <source>
        <dbReference type="SMART" id="SM00978"/>
    </source>
</evidence>
<feature type="chain" id="PRO_5037440570" evidence="3">
    <location>
        <begin position="19"/>
        <end position="304"/>
    </location>
</feature>
<feature type="compositionally biased region" description="Polar residues" evidence="1">
    <location>
        <begin position="35"/>
        <end position="56"/>
    </location>
</feature>
<feature type="compositionally biased region" description="Pro residues" evidence="1">
    <location>
        <begin position="60"/>
        <end position="75"/>
    </location>
</feature>
<dbReference type="InterPro" id="IPR007379">
    <property type="entry name" value="Tim44-like_dom"/>
</dbReference>
<feature type="transmembrane region" description="Helical" evidence="2">
    <location>
        <begin position="103"/>
        <end position="125"/>
    </location>
</feature>
<keyword evidence="2" id="KW-0472">Membrane</keyword>
<keyword evidence="6" id="KW-1185">Reference proteome</keyword>
<feature type="signal peptide" evidence="3">
    <location>
        <begin position="1"/>
        <end position="18"/>
    </location>
</feature>
<gene>
    <name evidence="5" type="ORF">JJB74_09275</name>
</gene>
<feature type="region of interest" description="Disordered" evidence="1">
    <location>
        <begin position="30"/>
        <end position="75"/>
    </location>
</feature>
<evidence type="ECO:0000256" key="2">
    <source>
        <dbReference type="SAM" id="Phobius"/>
    </source>
</evidence>
<accession>A0A934ST81</accession>
<dbReference type="RefSeq" id="WP_200591569.1">
    <property type="nucleotide sequence ID" value="NZ_JAEPBG010000003.1"/>
</dbReference>